<dbReference type="AlphaFoldDB" id="A0A6C0FEA8"/>
<dbReference type="GO" id="GO:0006508">
    <property type="term" value="P:proteolysis"/>
    <property type="evidence" value="ECO:0007669"/>
    <property type="project" value="UniProtKB-KW"/>
</dbReference>
<dbReference type="GO" id="GO:0046872">
    <property type="term" value="F:metal ion binding"/>
    <property type="evidence" value="ECO:0007669"/>
    <property type="project" value="UniProtKB-KW"/>
</dbReference>
<keyword evidence="13 14" id="KW-0472">Membrane</keyword>
<keyword evidence="6" id="KW-0479">Metal-binding</keyword>
<dbReference type="InterPro" id="IPR003959">
    <property type="entry name" value="ATPase_AAA_core"/>
</dbReference>
<feature type="transmembrane region" description="Helical" evidence="14">
    <location>
        <begin position="146"/>
        <end position="167"/>
    </location>
</feature>
<evidence type="ECO:0000259" key="15">
    <source>
        <dbReference type="SMART" id="SM00382"/>
    </source>
</evidence>
<dbReference type="SUPFAM" id="SSF52540">
    <property type="entry name" value="P-loop containing nucleoside triphosphate hydrolases"/>
    <property type="match status" value="1"/>
</dbReference>
<accession>A0A6C0FEA8</accession>
<comment type="similarity">
    <text evidence="3">In the C-terminal section; belongs to the peptidase M41 family.</text>
</comment>
<dbReference type="EMBL" id="MN738837">
    <property type="protein sequence ID" value="QHT38923.1"/>
    <property type="molecule type" value="Genomic_DNA"/>
</dbReference>
<keyword evidence="12" id="KW-0482">Metalloprotease</keyword>
<dbReference type="CDD" id="cd19501">
    <property type="entry name" value="RecA-like_FtsH"/>
    <property type="match status" value="1"/>
</dbReference>
<sequence length="671" mass="73732">MIAFGMAMLLINTLMLASFDKSQYVNAFGGSKSLLGIKSPFSARKLKMSFDYTQLVKAYIGKGVYGSEWTFNELVHNINKNNVEYASILDNANYVIAIDKRYEDIFGGENMHYIKTLPQLTSKIIDLLNSHHIHFNIYSLPTQNPFLGLISNAFILFGSYFTLMLIIQTIRILMMRSGRGSGDGGGGMNPMNFFSRITSSSSRIIQPGAVNTTFANVAGCNEAKNELIEVVDFLKNPNKFKDAGAVVPKGVLLEGPPGTGKTLLARATAGEANVTFISASGSEFIEMFVGVGASRIRDLFEDARRHKPSIVFIDEIDAIGRQRGNGFSGGNDERDQTLNQLLTNMDGFDKESEIVVLASTNRADILDKALVRPGRFDRKVTVGLPDKDGRKEILDVHLKGKRVAMDVDLEAIYELTPGFSGADLSNLANEAAIMSVRYNLTHINNKCFMDAYEKVTIGLPKLKDNRDHEIRKMVAYHESGHAIVAKMYKDFVDVRKVTINANNNGAGGYTLFTPKERYVSFPTKNYMFASMVIAMAGRAAEIILYGDTSENTQSGDNVEPGAVVSSNYKYDFPENDGESNVTLGSSGDVRQATEIARQYISVFGAEGGLGAGSRWDEQSEKVKAQVDERIAELIEAAQKKAVEMLRGRKNDLKTLSELLLKEGTVSGNVVP</sequence>
<dbReference type="Gene3D" id="3.40.50.300">
    <property type="entry name" value="P-loop containing nucleotide triphosphate hydrolases"/>
    <property type="match status" value="1"/>
</dbReference>
<dbReference type="Gene3D" id="1.10.8.60">
    <property type="match status" value="1"/>
</dbReference>
<feature type="domain" description="AAA+ ATPase" evidence="15">
    <location>
        <begin position="247"/>
        <end position="386"/>
    </location>
</feature>
<dbReference type="Gene3D" id="1.20.58.760">
    <property type="entry name" value="Peptidase M41"/>
    <property type="match status" value="1"/>
</dbReference>
<dbReference type="SMART" id="SM00382">
    <property type="entry name" value="AAA"/>
    <property type="match status" value="1"/>
</dbReference>
<protein>
    <recommendedName>
        <fullName evidence="15">AAA+ ATPase domain-containing protein</fullName>
    </recommendedName>
</protein>
<dbReference type="InterPro" id="IPR037219">
    <property type="entry name" value="Peptidase_M41-like"/>
</dbReference>
<proteinExistence type="inferred from homology"/>
<dbReference type="FunFam" id="1.10.8.60:FF:000001">
    <property type="entry name" value="ATP-dependent zinc metalloprotease FtsH"/>
    <property type="match status" value="1"/>
</dbReference>
<evidence type="ECO:0000256" key="3">
    <source>
        <dbReference type="ARBA" id="ARBA00010044"/>
    </source>
</evidence>
<evidence type="ECO:0000256" key="12">
    <source>
        <dbReference type="ARBA" id="ARBA00023049"/>
    </source>
</evidence>
<name>A0A6C0FEA8_9ZZZZ</name>
<dbReference type="Pfam" id="PF01434">
    <property type="entry name" value="Peptidase_M41"/>
    <property type="match status" value="2"/>
</dbReference>
<evidence type="ECO:0000256" key="13">
    <source>
        <dbReference type="ARBA" id="ARBA00023136"/>
    </source>
</evidence>
<dbReference type="Pfam" id="PF17862">
    <property type="entry name" value="AAA_lid_3"/>
    <property type="match status" value="1"/>
</dbReference>
<organism evidence="16">
    <name type="scientific">viral metagenome</name>
    <dbReference type="NCBI Taxonomy" id="1070528"/>
    <lineage>
        <taxon>unclassified sequences</taxon>
        <taxon>metagenomes</taxon>
        <taxon>organismal metagenomes</taxon>
    </lineage>
</organism>
<dbReference type="Pfam" id="PF00004">
    <property type="entry name" value="AAA"/>
    <property type="match status" value="1"/>
</dbReference>
<dbReference type="GO" id="GO:0004176">
    <property type="term" value="F:ATP-dependent peptidase activity"/>
    <property type="evidence" value="ECO:0007669"/>
    <property type="project" value="InterPro"/>
</dbReference>
<keyword evidence="7" id="KW-0547">Nucleotide-binding</keyword>
<comment type="cofactor">
    <cofactor evidence="1">
        <name>Zn(2+)</name>
        <dbReference type="ChEBI" id="CHEBI:29105"/>
    </cofactor>
</comment>
<dbReference type="PANTHER" id="PTHR23076">
    <property type="entry name" value="METALLOPROTEASE M41 FTSH"/>
    <property type="match status" value="1"/>
</dbReference>
<keyword evidence="8" id="KW-0378">Hydrolase</keyword>
<evidence type="ECO:0000256" key="2">
    <source>
        <dbReference type="ARBA" id="ARBA00004370"/>
    </source>
</evidence>
<reference evidence="16" key="1">
    <citation type="journal article" date="2020" name="Nature">
        <title>Giant virus diversity and host interactions through global metagenomics.</title>
        <authorList>
            <person name="Schulz F."/>
            <person name="Roux S."/>
            <person name="Paez-Espino D."/>
            <person name="Jungbluth S."/>
            <person name="Walsh D.A."/>
            <person name="Denef V.J."/>
            <person name="McMahon K.D."/>
            <person name="Konstantinidis K.T."/>
            <person name="Eloe-Fadrosh E.A."/>
            <person name="Kyrpides N.C."/>
            <person name="Woyke T."/>
        </authorList>
    </citation>
    <scope>NUCLEOTIDE SEQUENCE</scope>
    <source>
        <strain evidence="16">GVMAG-S-ERX556106-38</strain>
    </source>
</reference>
<dbReference type="PANTHER" id="PTHR23076:SF113">
    <property type="entry name" value="ATP-DEPENDENT ZINC METALLOPROTEASE FTSH 1, CHLOROPLASTIC-RELATED"/>
    <property type="match status" value="1"/>
</dbReference>
<keyword evidence="9" id="KW-0862">Zinc</keyword>
<dbReference type="GO" id="GO:0004222">
    <property type="term" value="F:metalloendopeptidase activity"/>
    <property type="evidence" value="ECO:0007669"/>
    <property type="project" value="InterPro"/>
</dbReference>
<evidence type="ECO:0000256" key="8">
    <source>
        <dbReference type="ARBA" id="ARBA00022801"/>
    </source>
</evidence>
<dbReference type="GO" id="GO:0009535">
    <property type="term" value="C:chloroplast thylakoid membrane"/>
    <property type="evidence" value="ECO:0007669"/>
    <property type="project" value="TreeGrafter"/>
</dbReference>
<dbReference type="InterPro" id="IPR041569">
    <property type="entry name" value="AAA_lid_3"/>
</dbReference>
<evidence type="ECO:0000256" key="9">
    <source>
        <dbReference type="ARBA" id="ARBA00022833"/>
    </source>
</evidence>
<dbReference type="SUPFAM" id="SSF140990">
    <property type="entry name" value="FtsH protease domain-like"/>
    <property type="match status" value="2"/>
</dbReference>
<evidence type="ECO:0000256" key="5">
    <source>
        <dbReference type="ARBA" id="ARBA00022692"/>
    </source>
</evidence>
<evidence type="ECO:0000256" key="7">
    <source>
        <dbReference type="ARBA" id="ARBA00022741"/>
    </source>
</evidence>
<dbReference type="GO" id="GO:0005524">
    <property type="term" value="F:ATP binding"/>
    <property type="evidence" value="ECO:0007669"/>
    <property type="project" value="UniProtKB-KW"/>
</dbReference>
<dbReference type="GO" id="GO:0016887">
    <property type="term" value="F:ATP hydrolysis activity"/>
    <property type="evidence" value="ECO:0007669"/>
    <property type="project" value="InterPro"/>
</dbReference>
<evidence type="ECO:0000256" key="1">
    <source>
        <dbReference type="ARBA" id="ARBA00001947"/>
    </source>
</evidence>
<evidence type="ECO:0000256" key="6">
    <source>
        <dbReference type="ARBA" id="ARBA00022723"/>
    </source>
</evidence>
<keyword evidence="10" id="KW-0067">ATP-binding</keyword>
<dbReference type="InterPro" id="IPR000642">
    <property type="entry name" value="Peptidase_M41"/>
</dbReference>
<evidence type="ECO:0000256" key="4">
    <source>
        <dbReference type="ARBA" id="ARBA00022670"/>
    </source>
</evidence>
<keyword evidence="11 14" id="KW-1133">Transmembrane helix</keyword>
<evidence type="ECO:0000313" key="16">
    <source>
        <dbReference type="EMBL" id="QHT38923.1"/>
    </source>
</evidence>
<evidence type="ECO:0000256" key="10">
    <source>
        <dbReference type="ARBA" id="ARBA00022840"/>
    </source>
</evidence>
<dbReference type="InterPro" id="IPR003593">
    <property type="entry name" value="AAA+_ATPase"/>
</dbReference>
<keyword evidence="4" id="KW-0645">Protease</keyword>
<evidence type="ECO:0000256" key="11">
    <source>
        <dbReference type="ARBA" id="ARBA00022989"/>
    </source>
</evidence>
<dbReference type="InterPro" id="IPR027417">
    <property type="entry name" value="P-loop_NTPase"/>
</dbReference>
<keyword evidence="5 14" id="KW-0812">Transmembrane</keyword>
<evidence type="ECO:0000256" key="14">
    <source>
        <dbReference type="SAM" id="Phobius"/>
    </source>
</evidence>
<dbReference type="FunFam" id="3.40.50.300:FF:000001">
    <property type="entry name" value="ATP-dependent zinc metalloprotease FtsH"/>
    <property type="match status" value="1"/>
</dbReference>
<comment type="subcellular location">
    <subcellularLocation>
        <location evidence="2">Membrane</location>
    </subcellularLocation>
</comment>